<accession>A0ABV1F5Y0</accession>
<gene>
    <name evidence="2" type="ORF">WMO63_21310</name>
</gene>
<name>A0ABV1F5Y0_9BACI</name>
<dbReference type="Proteomes" id="UP001465426">
    <property type="component" value="Unassembled WGS sequence"/>
</dbReference>
<evidence type="ECO:0000313" key="3">
    <source>
        <dbReference type="Proteomes" id="UP001465426"/>
    </source>
</evidence>
<evidence type="ECO:0000313" key="2">
    <source>
        <dbReference type="EMBL" id="MEQ2468200.1"/>
    </source>
</evidence>
<protein>
    <submittedName>
        <fullName evidence="2">TniQ family protein</fullName>
    </submittedName>
</protein>
<feature type="domain" description="TniQ" evidence="1">
    <location>
        <begin position="31"/>
        <end position="171"/>
    </location>
</feature>
<sequence length="518" mass="59957">MNSLIESLRKSENPLGDFLSSRTVLYNNIEPISIGTPYIESLTSYICRIAKSHNVRVTTLLNELIGSYIGLPYLADAFAKNLAPNRYNLINGISTINIEFIKVLEKLTGRNDIEHMTFKNWKGILSNNIVSKNRRWCPLCLNYLKKESREIYEPLIWLVPSINKCEIHSTRIKEECPNCNKKLGFVHRNLIVGYCQYCSGWLGEDGDSISNDPLTNDEHFVIKNYKQLMEQGPKLTSFPSRNFMSLILPKIKDDLGFEYLLDFAGFLDVRYITLIDWIKNKHIPNPASLLTICSKLNYTIFDLINLSNKSSNKINNNIILKVETKISMEELRKHLLKEIAKDTPRSLNQVCKDLRITGKFAGYYFPELCEKIVSRFSSYKRDFDSKRFKKTEEILNNALAEDIPESLNKTLSEHDISYKTAKRYHPILCEKISLKYKEYYSEKKNQNIEEMKVRIESVILELHKEGIYPSVGNISKKLSLKNANLFRQTVFNDFRKSILLSLGYRNSHLAPNSDLENI</sequence>
<dbReference type="InterPro" id="IPR009492">
    <property type="entry name" value="TniQ"/>
</dbReference>
<dbReference type="Pfam" id="PF06527">
    <property type="entry name" value="TniQ"/>
    <property type="match status" value="1"/>
</dbReference>
<proteinExistence type="predicted"/>
<dbReference type="EMBL" id="JBBMFN010000083">
    <property type="protein sequence ID" value="MEQ2468200.1"/>
    <property type="molecule type" value="Genomic_DNA"/>
</dbReference>
<comment type="caution">
    <text evidence="2">The sequence shown here is derived from an EMBL/GenBank/DDBJ whole genome shotgun (WGS) entry which is preliminary data.</text>
</comment>
<reference evidence="2 3" key="1">
    <citation type="submission" date="2024-03" db="EMBL/GenBank/DDBJ databases">
        <title>Human intestinal bacterial collection.</title>
        <authorList>
            <person name="Pauvert C."/>
            <person name="Hitch T.C.A."/>
            <person name="Clavel T."/>
        </authorList>
    </citation>
    <scope>NUCLEOTIDE SEQUENCE [LARGE SCALE GENOMIC DNA]</scope>
    <source>
        <strain evidence="2 3">CLA-SR-H024</strain>
    </source>
</reference>
<dbReference type="RefSeq" id="WP_031539868.1">
    <property type="nucleotide sequence ID" value="NZ_JBBMFN010000083.1"/>
</dbReference>
<keyword evidence="3" id="KW-1185">Reference proteome</keyword>
<organism evidence="2 3">
    <name type="scientific">Niallia hominis</name>
    <dbReference type="NCBI Taxonomy" id="3133173"/>
    <lineage>
        <taxon>Bacteria</taxon>
        <taxon>Bacillati</taxon>
        <taxon>Bacillota</taxon>
        <taxon>Bacilli</taxon>
        <taxon>Bacillales</taxon>
        <taxon>Bacillaceae</taxon>
        <taxon>Niallia</taxon>
    </lineage>
</organism>
<evidence type="ECO:0000259" key="1">
    <source>
        <dbReference type="Pfam" id="PF06527"/>
    </source>
</evidence>